<proteinExistence type="predicted"/>
<dbReference type="EMBL" id="BRXZ01000213">
    <property type="protein sequence ID" value="GMI07517.1"/>
    <property type="molecule type" value="Genomic_DNA"/>
</dbReference>
<protein>
    <recommendedName>
        <fullName evidence="1">D-glutamate cyclase-like C-terminal domain-containing protein</fullName>
    </recommendedName>
</protein>
<dbReference type="PANTHER" id="PTHR32022:SF10">
    <property type="entry name" value="D-GLUTAMATE CYCLASE, MITOCHONDRIAL"/>
    <property type="match status" value="1"/>
</dbReference>
<dbReference type="AlphaFoldDB" id="A0A9W7CCT3"/>
<evidence type="ECO:0000259" key="1">
    <source>
        <dbReference type="Pfam" id="PF14336"/>
    </source>
</evidence>
<organism evidence="2 3">
    <name type="scientific">Triparma retinervis</name>
    <dbReference type="NCBI Taxonomy" id="2557542"/>
    <lineage>
        <taxon>Eukaryota</taxon>
        <taxon>Sar</taxon>
        <taxon>Stramenopiles</taxon>
        <taxon>Ochrophyta</taxon>
        <taxon>Bolidophyceae</taxon>
        <taxon>Parmales</taxon>
        <taxon>Triparmaceae</taxon>
        <taxon>Triparma</taxon>
    </lineage>
</organism>
<reference evidence="2" key="1">
    <citation type="submission" date="2022-07" db="EMBL/GenBank/DDBJ databases">
        <title>Genome analysis of Parmales, a sister group of diatoms, reveals the evolutionary specialization of diatoms from phago-mixotrophs to photoautotrophs.</title>
        <authorList>
            <person name="Ban H."/>
            <person name="Sato S."/>
            <person name="Yoshikawa S."/>
            <person name="Kazumasa Y."/>
            <person name="Nakamura Y."/>
            <person name="Ichinomiya M."/>
            <person name="Saitoh K."/>
            <person name="Sato N."/>
            <person name="Blanc-Mathieu R."/>
            <person name="Endo H."/>
            <person name="Kuwata A."/>
            <person name="Ogata H."/>
        </authorList>
    </citation>
    <scope>NUCLEOTIDE SEQUENCE</scope>
</reference>
<dbReference type="Pfam" id="PF14336">
    <property type="entry name" value="GLUCM-like_C"/>
    <property type="match status" value="1"/>
</dbReference>
<sequence length="209" mass="22183">MNKGETVVILSGFPCCVDRTPPSETDGPPGAFAIARSCVALGLKVVILTDECNEDVFISGAANVGEWAGGGNLRLESFPPESEWGEGEAKRLIEIATTSCDHIVAIERPGRASDGSYYTMRGISMDHLLAPLDRLIDLAKSSKPSLLVTAIGDGGNELGFGKQRSATISSPNIKMPDNGEMVSTVDGMSLEVTLDCLRDVRELAGRGWK</sequence>
<feature type="domain" description="D-glutamate cyclase-like C-terminal" evidence="1">
    <location>
        <begin position="3"/>
        <end position="165"/>
    </location>
</feature>
<dbReference type="Gene3D" id="3.90.1640.20">
    <property type="entry name" value="TON_0340"/>
    <property type="match status" value="1"/>
</dbReference>
<evidence type="ECO:0000313" key="3">
    <source>
        <dbReference type="Proteomes" id="UP001165082"/>
    </source>
</evidence>
<name>A0A9W7CCT3_9STRA</name>
<evidence type="ECO:0000313" key="2">
    <source>
        <dbReference type="EMBL" id="GMI07517.1"/>
    </source>
</evidence>
<dbReference type="Proteomes" id="UP001165082">
    <property type="component" value="Unassembled WGS sequence"/>
</dbReference>
<dbReference type="OrthoDB" id="204851at2759"/>
<dbReference type="InterPro" id="IPR025504">
    <property type="entry name" value="GLUCM_C"/>
</dbReference>
<accession>A0A9W7CCT3</accession>
<gene>
    <name evidence="2" type="ORF">TrRE_jg3496</name>
</gene>
<dbReference type="PANTHER" id="PTHR32022">
    <property type="entry name" value="D-GLUTAMATE CYCLASE, MITOCHONDRIAL"/>
    <property type="match status" value="1"/>
</dbReference>
<comment type="caution">
    <text evidence="2">The sequence shown here is derived from an EMBL/GenBank/DDBJ whole genome shotgun (WGS) entry which is preliminary data.</text>
</comment>
<keyword evidence="3" id="KW-1185">Reference proteome</keyword>